<proteinExistence type="inferred from homology"/>
<dbReference type="GO" id="GO:0006629">
    <property type="term" value="P:lipid metabolic process"/>
    <property type="evidence" value="ECO:0007669"/>
    <property type="project" value="InterPro"/>
</dbReference>
<evidence type="ECO:0000256" key="4">
    <source>
        <dbReference type="ARBA" id="ARBA00022798"/>
    </source>
</evidence>
<comment type="similarity">
    <text evidence="1">Belongs to the glycerophosphoryl diester phosphodiesterase family.</text>
</comment>
<dbReference type="PANTHER" id="PTHR43620:SF7">
    <property type="entry name" value="GLYCEROPHOSPHODIESTER PHOSPHODIESTERASE GDPD5-RELATED"/>
    <property type="match status" value="1"/>
</dbReference>
<keyword evidence="4" id="KW-0319">Glycerol metabolism</keyword>
<dbReference type="GO" id="GO:0006071">
    <property type="term" value="P:glycerol metabolic process"/>
    <property type="evidence" value="ECO:0007669"/>
    <property type="project" value="UniProtKB-KW"/>
</dbReference>
<dbReference type="GO" id="GO:0008889">
    <property type="term" value="F:glycerophosphodiester phosphodiesterase activity"/>
    <property type="evidence" value="ECO:0007669"/>
    <property type="project" value="UniProtKB-EC"/>
</dbReference>
<dbReference type="AlphaFoldDB" id="U7Q6Q7"/>
<dbReference type="EMBL" id="AUZM01000372">
    <property type="protein sequence ID" value="ERT03559.1"/>
    <property type="molecule type" value="Genomic_DNA"/>
</dbReference>
<feature type="domain" description="GP-PDE" evidence="8">
    <location>
        <begin position="44"/>
        <end position="107"/>
    </location>
</feature>
<keyword evidence="3" id="KW-0732">Signal</keyword>
<accession>U7Q6Q7</accession>
<evidence type="ECO:0000256" key="1">
    <source>
        <dbReference type="ARBA" id="ARBA00007277"/>
    </source>
</evidence>
<evidence type="ECO:0000256" key="3">
    <source>
        <dbReference type="ARBA" id="ARBA00022729"/>
    </source>
</evidence>
<dbReference type="Proteomes" id="UP000017127">
    <property type="component" value="Unassembled WGS sequence"/>
</dbReference>
<dbReference type="InterPro" id="IPR030395">
    <property type="entry name" value="GP_PDE_dom"/>
</dbReference>
<dbReference type="InterPro" id="IPR017946">
    <property type="entry name" value="PLC-like_Pdiesterase_TIM-brl"/>
</dbReference>
<name>U7Q6Q7_9CYAN</name>
<dbReference type="Pfam" id="PF03009">
    <property type="entry name" value="GDPD"/>
    <property type="match status" value="1"/>
</dbReference>
<keyword evidence="5" id="KW-0378">Hydrolase</keyword>
<evidence type="ECO:0000313" key="9">
    <source>
        <dbReference type="EMBL" id="ERT03559.1"/>
    </source>
</evidence>
<comment type="catalytic activity">
    <reaction evidence="6">
        <text>a sn-glycero-3-phosphodiester + H2O = an alcohol + sn-glycerol 3-phosphate + H(+)</text>
        <dbReference type="Rhea" id="RHEA:12969"/>
        <dbReference type="ChEBI" id="CHEBI:15377"/>
        <dbReference type="ChEBI" id="CHEBI:15378"/>
        <dbReference type="ChEBI" id="CHEBI:30879"/>
        <dbReference type="ChEBI" id="CHEBI:57597"/>
        <dbReference type="ChEBI" id="CHEBI:83408"/>
        <dbReference type="EC" id="3.1.4.46"/>
    </reaction>
</comment>
<evidence type="ECO:0000256" key="7">
    <source>
        <dbReference type="SAM" id="MobiDB-lite"/>
    </source>
</evidence>
<evidence type="ECO:0000256" key="5">
    <source>
        <dbReference type="ARBA" id="ARBA00022801"/>
    </source>
</evidence>
<feature type="non-terminal residue" evidence="9">
    <location>
        <position position="1"/>
    </location>
</feature>
<evidence type="ECO:0000259" key="8">
    <source>
        <dbReference type="Pfam" id="PF03009"/>
    </source>
</evidence>
<evidence type="ECO:0000256" key="2">
    <source>
        <dbReference type="ARBA" id="ARBA00012247"/>
    </source>
</evidence>
<organism evidence="9 10">
    <name type="scientific">Lyngbya aestuarii BL J</name>
    <dbReference type="NCBI Taxonomy" id="1348334"/>
    <lineage>
        <taxon>Bacteria</taxon>
        <taxon>Bacillati</taxon>
        <taxon>Cyanobacteriota</taxon>
        <taxon>Cyanophyceae</taxon>
        <taxon>Oscillatoriophycideae</taxon>
        <taxon>Oscillatoriales</taxon>
        <taxon>Microcoleaceae</taxon>
        <taxon>Lyngbya</taxon>
    </lineage>
</organism>
<dbReference type="Gene3D" id="3.20.20.190">
    <property type="entry name" value="Phosphatidylinositol (PI) phosphodiesterase"/>
    <property type="match status" value="1"/>
</dbReference>
<feature type="non-terminal residue" evidence="9">
    <location>
        <position position="137"/>
    </location>
</feature>
<evidence type="ECO:0000313" key="10">
    <source>
        <dbReference type="Proteomes" id="UP000017127"/>
    </source>
</evidence>
<protein>
    <recommendedName>
        <fullName evidence="2">glycerophosphodiester phosphodiesterase</fullName>
        <ecNumber evidence="2">3.1.4.46</ecNumber>
    </recommendedName>
</protein>
<gene>
    <name evidence="9" type="ORF">M595_6503</name>
</gene>
<reference evidence="9 10" key="1">
    <citation type="journal article" date="2013" name="Front. Microbiol.">
        <title>Comparative genomic analyses of the cyanobacterium, Lyngbya aestuarii BL J, a powerful hydrogen producer.</title>
        <authorList>
            <person name="Kothari A."/>
            <person name="Vaughn M."/>
            <person name="Garcia-Pichel F."/>
        </authorList>
    </citation>
    <scope>NUCLEOTIDE SEQUENCE [LARGE SCALE GENOMIC DNA]</scope>
    <source>
        <strain evidence="9 10">BL J</strain>
    </source>
</reference>
<comment type="caution">
    <text evidence="9">The sequence shown here is derived from an EMBL/GenBank/DDBJ whole genome shotgun (WGS) entry which is preliminary data.</text>
</comment>
<dbReference type="SUPFAM" id="SSF51695">
    <property type="entry name" value="PLC-like phosphodiesterases"/>
    <property type="match status" value="1"/>
</dbReference>
<evidence type="ECO:0000256" key="6">
    <source>
        <dbReference type="ARBA" id="ARBA00047512"/>
    </source>
</evidence>
<keyword evidence="10" id="KW-1185">Reference proteome</keyword>
<feature type="region of interest" description="Disordered" evidence="7">
    <location>
        <begin position="116"/>
        <end position="137"/>
    </location>
</feature>
<dbReference type="PANTHER" id="PTHR43620">
    <property type="entry name" value="GLYCEROPHOSPHORYL DIESTER PHOSPHODIESTERASE"/>
    <property type="match status" value="1"/>
</dbReference>
<dbReference type="EC" id="3.1.4.46" evidence="2"/>
<dbReference type="RefSeq" id="WP_023070025.1">
    <property type="nucleotide sequence ID" value="NZ_AUZM01000372.1"/>
</dbReference>
<sequence>VIDYLGETYAEGLGPWKNSFILRESIETPVDGNGDGNAEITSQLTGEVRPLVDWAHDAGLQVHPYTLRNEERFLTLNPDGTPQTPEQEFQQLTDIGVDGFFTDFPETGRMVVDEIIEEKAGDPNSTNFRRPEDIHED</sequence>